<dbReference type="EMBL" id="LSBA01000017">
    <property type="protein sequence ID" value="KXZ18573.1"/>
    <property type="molecule type" value="Genomic_DNA"/>
</dbReference>
<proteinExistence type="inferred from homology"/>
<gene>
    <name evidence="2" type="ORF">AXI58_17265</name>
</gene>
<comment type="similarity">
    <text evidence="1">Belongs to the GerPA/GerPF family.</text>
</comment>
<dbReference type="PANTHER" id="PTHR37808">
    <property type="entry name" value="SPORE GERMINATION PROTEIN-LIKE PROTEIN YDZR-RELATED"/>
    <property type="match status" value="1"/>
</dbReference>
<dbReference type="PANTHER" id="PTHR37808:SF1">
    <property type="entry name" value="SPORE GERMINATION PROTEIN-LIKE PROTEIN YDZR"/>
    <property type="match status" value="1"/>
</dbReference>
<evidence type="ECO:0000313" key="3">
    <source>
        <dbReference type="Proteomes" id="UP000075430"/>
    </source>
</evidence>
<keyword evidence="3" id="KW-1185">Reference proteome</keyword>
<organism evidence="2 3">
    <name type="scientific">Bacillus nakamurai</name>
    <dbReference type="NCBI Taxonomy" id="1793963"/>
    <lineage>
        <taxon>Bacteria</taxon>
        <taxon>Bacillati</taxon>
        <taxon>Bacillota</taxon>
        <taxon>Bacilli</taxon>
        <taxon>Bacillales</taxon>
        <taxon>Bacillaceae</taxon>
        <taxon>Bacillus</taxon>
    </lineage>
</organism>
<dbReference type="InterPro" id="IPR019618">
    <property type="entry name" value="Spore_germination_GerPA"/>
</dbReference>
<dbReference type="Pfam" id="PF10676">
    <property type="entry name" value="gerPA"/>
    <property type="match status" value="1"/>
</dbReference>
<dbReference type="OrthoDB" id="2935994at2"/>
<dbReference type="Proteomes" id="UP000075430">
    <property type="component" value="Unassembled WGS sequence"/>
</dbReference>
<evidence type="ECO:0000256" key="1">
    <source>
        <dbReference type="ARBA" id="ARBA00008103"/>
    </source>
</evidence>
<dbReference type="AlphaFoldDB" id="A0A150F6K0"/>
<reference evidence="3" key="1">
    <citation type="submission" date="2016-02" db="EMBL/GenBank/DDBJ databases">
        <authorList>
            <person name="Dunlap C."/>
        </authorList>
    </citation>
    <scope>NUCLEOTIDE SEQUENCE [LARGE SCALE GENOMIC DNA]</scope>
    <source>
        <strain evidence="3">NRRL B-41092</strain>
    </source>
</reference>
<comment type="caution">
    <text evidence="2">The sequence shown here is derived from an EMBL/GenBank/DDBJ whole genome shotgun (WGS) entry which is preliminary data.</text>
</comment>
<dbReference type="RefSeq" id="WP_061522021.1">
    <property type="nucleotide sequence ID" value="NZ_JAJJBV010000019.1"/>
</dbReference>
<dbReference type="STRING" id="1793963.AXI58_17265"/>
<accession>A0A150F6K0</accession>
<name>A0A150F6K0_9BACI</name>
<sequence length="70" mass="7057">MAGFPININSVSGNGVVNVGGAFSISPLTVSKSVFGSGGSNTGIVIENNFFSATNSVSSQFSDQNVVKTI</sequence>
<protein>
    <submittedName>
        <fullName evidence="2">Spore gernimation protein</fullName>
    </submittedName>
</protein>
<evidence type="ECO:0000313" key="2">
    <source>
        <dbReference type="EMBL" id="KXZ18573.1"/>
    </source>
</evidence>